<evidence type="ECO:0000256" key="1">
    <source>
        <dbReference type="SAM" id="Phobius"/>
    </source>
</evidence>
<proteinExistence type="predicted"/>
<keyword evidence="1" id="KW-1133">Transmembrane helix</keyword>
<gene>
    <name evidence="2" type="ORF">DB88DRAFT_104250</name>
</gene>
<accession>A0AAD9FMX2</accession>
<keyword evidence="3" id="KW-1185">Reference proteome</keyword>
<sequence length="161" mass="18210">MSCCYKQAVRCVTFCQAFHVPSVHPRLSAPHLPRPNIPHLAQPSAGEPVVSTGICETMSEPYLDRFDAYGLAKTFVEQRYAALLLTCLVLSTLSLSCSLSAWWEETHRMSPAERYYEAKSLGSLNPYFRPWLPIEGVDNQGRVNQPKRGPIDRYITKLPRL</sequence>
<reference evidence="2" key="1">
    <citation type="submission" date="2023-02" db="EMBL/GenBank/DDBJ databases">
        <title>Identification and recombinant expression of a fungal hydrolase from Papiliotrema laurentii that hydrolyzes apple cutin and clears colloidal polyester polyurethane.</title>
        <authorList>
            <consortium name="DOE Joint Genome Institute"/>
            <person name="Roman V.A."/>
            <person name="Bojanowski C."/>
            <person name="Crable B.R."/>
            <person name="Wagner D.N."/>
            <person name="Hung C.S."/>
            <person name="Nadeau L.J."/>
            <person name="Schratz L."/>
            <person name="Haridas S."/>
            <person name="Pangilinan J."/>
            <person name="Lipzen A."/>
            <person name="Na H."/>
            <person name="Yan M."/>
            <person name="Ng V."/>
            <person name="Grigoriev I.V."/>
            <person name="Spatafora J.W."/>
            <person name="Barlow D."/>
            <person name="Biffinger J."/>
            <person name="Kelley-Loughnane N."/>
            <person name="Varaljay V.A."/>
            <person name="Crookes-Goodson W.J."/>
        </authorList>
    </citation>
    <scope>NUCLEOTIDE SEQUENCE</scope>
    <source>
        <strain evidence="2">5307AH</strain>
    </source>
</reference>
<comment type="caution">
    <text evidence="2">The sequence shown here is derived from an EMBL/GenBank/DDBJ whole genome shotgun (WGS) entry which is preliminary data.</text>
</comment>
<protein>
    <submittedName>
        <fullName evidence="2">Uncharacterized protein</fullName>
    </submittedName>
</protein>
<name>A0AAD9FMX2_PAPLA</name>
<evidence type="ECO:0000313" key="3">
    <source>
        <dbReference type="Proteomes" id="UP001182556"/>
    </source>
</evidence>
<feature type="transmembrane region" description="Helical" evidence="1">
    <location>
        <begin position="80"/>
        <end position="103"/>
    </location>
</feature>
<organism evidence="2 3">
    <name type="scientific">Papiliotrema laurentii</name>
    <name type="common">Cryptococcus laurentii</name>
    <dbReference type="NCBI Taxonomy" id="5418"/>
    <lineage>
        <taxon>Eukaryota</taxon>
        <taxon>Fungi</taxon>
        <taxon>Dikarya</taxon>
        <taxon>Basidiomycota</taxon>
        <taxon>Agaricomycotina</taxon>
        <taxon>Tremellomycetes</taxon>
        <taxon>Tremellales</taxon>
        <taxon>Rhynchogastremaceae</taxon>
        <taxon>Papiliotrema</taxon>
    </lineage>
</organism>
<dbReference type="Proteomes" id="UP001182556">
    <property type="component" value="Unassembled WGS sequence"/>
</dbReference>
<evidence type="ECO:0000313" key="2">
    <source>
        <dbReference type="EMBL" id="KAK1921461.1"/>
    </source>
</evidence>
<keyword evidence="1" id="KW-0472">Membrane</keyword>
<dbReference type="AlphaFoldDB" id="A0AAD9FMX2"/>
<dbReference type="EMBL" id="JAODAN010000011">
    <property type="protein sequence ID" value="KAK1921461.1"/>
    <property type="molecule type" value="Genomic_DNA"/>
</dbReference>
<keyword evidence="1" id="KW-0812">Transmembrane</keyword>